<keyword evidence="2" id="KW-1185">Reference proteome</keyword>
<dbReference type="RefSeq" id="WP_377960942.1">
    <property type="nucleotide sequence ID" value="NZ_JBHZOL010000011.1"/>
</dbReference>
<name>A0ABW6IA57_9CYAN</name>
<gene>
    <name evidence="1" type="ORF">ACFVKH_02030</name>
</gene>
<dbReference type="Proteomes" id="UP001600165">
    <property type="component" value="Unassembled WGS sequence"/>
</dbReference>
<comment type="caution">
    <text evidence="1">The sequence shown here is derived from an EMBL/GenBank/DDBJ whole genome shotgun (WGS) entry which is preliminary data.</text>
</comment>
<accession>A0ABW6IA57</accession>
<sequence>MKRQPKLIDCIGQTLIVAYREPTEQLETTLTQAGCRCQVRRQVHQPGYETYSRSFLCLLNHQQAWQQAAAATQPTLIVEADFVPVVNFGELPPPFDPAAKDLGIAWLYTCAAQVYRLSETGYALGYSTSMVAYVISPQSAQLLLQLAATVAHDPGPTVYTPWDSGIEYYLRDRGLQNYVPFRNYGEHGGKPNPEHQQNKLSKAHRADVLYGSLAFPPIYIDQEPNGRIKARLKGIARLLLGKYLRWPVLFSSDRPLPLLQFALTRHLSRHL</sequence>
<proteinExistence type="predicted"/>
<organism evidence="1 2">
    <name type="scientific">Almyronema epifaneia S1</name>
    <dbReference type="NCBI Taxonomy" id="2991925"/>
    <lineage>
        <taxon>Bacteria</taxon>
        <taxon>Bacillati</taxon>
        <taxon>Cyanobacteriota</taxon>
        <taxon>Cyanophyceae</taxon>
        <taxon>Nodosilineales</taxon>
        <taxon>Nodosilineaceae</taxon>
        <taxon>Almyronema</taxon>
        <taxon>Almyronema epifaneia</taxon>
    </lineage>
</organism>
<dbReference type="EMBL" id="JBHZOL010000011">
    <property type="protein sequence ID" value="MFE4105038.1"/>
    <property type="molecule type" value="Genomic_DNA"/>
</dbReference>
<reference evidence="1 2" key="1">
    <citation type="submission" date="2024-10" db="EMBL/GenBank/DDBJ databases">
        <authorList>
            <person name="Ratan Roy A."/>
            <person name="Morales Sandoval P.H."/>
            <person name="De Los Santos Villalobos S."/>
            <person name="Chakraborty S."/>
            <person name="Mukherjee J."/>
        </authorList>
    </citation>
    <scope>NUCLEOTIDE SEQUENCE [LARGE SCALE GENOMIC DNA]</scope>
    <source>
        <strain evidence="1 2">S1</strain>
    </source>
</reference>
<evidence type="ECO:0000313" key="1">
    <source>
        <dbReference type="EMBL" id="MFE4105038.1"/>
    </source>
</evidence>
<protein>
    <submittedName>
        <fullName evidence="1">LPS biosynthesis glycosyltransferase</fullName>
    </submittedName>
</protein>
<evidence type="ECO:0000313" key="2">
    <source>
        <dbReference type="Proteomes" id="UP001600165"/>
    </source>
</evidence>